<keyword evidence="1" id="KW-0472">Membrane</keyword>
<evidence type="ECO:0000313" key="3">
    <source>
        <dbReference type="Proteomes" id="UP000761264"/>
    </source>
</evidence>
<evidence type="ECO:0000313" key="2">
    <source>
        <dbReference type="EMBL" id="NIA70944.1"/>
    </source>
</evidence>
<proteinExistence type="predicted"/>
<keyword evidence="1" id="KW-0812">Transmembrane</keyword>
<dbReference type="AlphaFoldDB" id="A0A967F0Q9"/>
<evidence type="ECO:0000256" key="1">
    <source>
        <dbReference type="SAM" id="Phobius"/>
    </source>
</evidence>
<feature type="transmembrane region" description="Helical" evidence="1">
    <location>
        <begin position="93"/>
        <end position="110"/>
    </location>
</feature>
<feature type="transmembrane region" description="Helical" evidence="1">
    <location>
        <begin position="154"/>
        <end position="175"/>
    </location>
</feature>
<accession>A0A967F0Q9</accession>
<comment type="caution">
    <text evidence="2">The sequence shown here is derived from an EMBL/GenBank/DDBJ whole genome shotgun (WGS) entry which is preliminary data.</text>
</comment>
<feature type="transmembrane region" description="Helical" evidence="1">
    <location>
        <begin position="122"/>
        <end position="142"/>
    </location>
</feature>
<sequence>MASSWMVTTSYLAYAVGLLCMAASWFAFLAVWVVYRQIDAGNLEESWRATGHLVARSSWLALWLSAVSILSGFAAALPGGVEAGSLGQTHRSFLLRLAPIAALCFGLVFLAEGRMGSLDADLLSVAALLWCFWLLAAGWRAFCTDVTVAGPLGWQVALAVSLAVGGFCVWFFCCFRMTRLF</sequence>
<keyword evidence="3" id="KW-1185">Reference proteome</keyword>
<dbReference type="RefSeq" id="WP_167228063.1">
    <property type="nucleotide sequence ID" value="NZ_JAAQPH010000017.1"/>
</dbReference>
<name>A0A967F0Q9_9PROT</name>
<feature type="transmembrane region" description="Helical" evidence="1">
    <location>
        <begin position="59"/>
        <end position="81"/>
    </location>
</feature>
<dbReference type="EMBL" id="JAAQPH010000017">
    <property type="protein sequence ID" value="NIA70944.1"/>
    <property type="molecule type" value="Genomic_DNA"/>
</dbReference>
<dbReference type="Proteomes" id="UP000761264">
    <property type="component" value="Unassembled WGS sequence"/>
</dbReference>
<reference evidence="2" key="1">
    <citation type="submission" date="2020-03" db="EMBL/GenBank/DDBJ databases">
        <title>Genome of Pelagibius litoralis DSM 21314T.</title>
        <authorList>
            <person name="Wang G."/>
        </authorList>
    </citation>
    <scope>NUCLEOTIDE SEQUENCE</scope>
    <source>
        <strain evidence="2">DSM 21314</strain>
    </source>
</reference>
<organism evidence="2 3">
    <name type="scientific">Pelagibius litoralis</name>
    <dbReference type="NCBI Taxonomy" id="374515"/>
    <lineage>
        <taxon>Bacteria</taxon>
        <taxon>Pseudomonadati</taxon>
        <taxon>Pseudomonadota</taxon>
        <taxon>Alphaproteobacteria</taxon>
        <taxon>Rhodospirillales</taxon>
        <taxon>Rhodovibrionaceae</taxon>
        <taxon>Pelagibius</taxon>
    </lineage>
</organism>
<feature type="transmembrane region" description="Helical" evidence="1">
    <location>
        <begin position="12"/>
        <end position="38"/>
    </location>
</feature>
<gene>
    <name evidence="2" type="ORF">HBA54_20290</name>
</gene>
<protein>
    <submittedName>
        <fullName evidence="2">Uncharacterized protein</fullName>
    </submittedName>
</protein>
<keyword evidence="1" id="KW-1133">Transmembrane helix</keyword>